<organism evidence="2 3">
    <name type="scientific">Neocucurbitaria cava</name>
    <dbReference type="NCBI Taxonomy" id="798079"/>
    <lineage>
        <taxon>Eukaryota</taxon>
        <taxon>Fungi</taxon>
        <taxon>Dikarya</taxon>
        <taxon>Ascomycota</taxon>
        <taxon>Pezizomycotina</taxon>
        <taxon>Dothideomycetes</taxon>
        <taxon>Pleosporomycetidae</taxon>
        <taxon>Pleosporales</taxon>
        <taxon>Pleosporineae</taxon>
        <taxon>Cucurbitariaceae</taxon>
        <taxon>Neocucurbitaria</taxon>
    </lineage>
</organism>
<name>A0A9W8Y8H5_9PLEO</name>
<sequence length="176" mass="19953">MFHLHMYAMAEDLEYDALMSTAHRHIYERATGGKLLPAEVRDLVDAAFSPIGSDARICKDGQGYIQDLVAVVAIVQGGKRWNDAAHVRFARLLKGEEYTGFWDKYNALKELNEDLLGSASTRPNRRERQRQDKVDVLAKKPDGGKVKKSQRFRKGADGKLIDRNKAEFVARMVEDM</sequence>
<evidence type="ECO:0000313" key="3">
    <source>
        <dbReference type="Proteomes" id="UP001140560"/>
    </source>
</evidence>
<dbReference type="AlphaFoldDB" id="A0A9W8Y8H5"/>
<dbReference type="OrthoDB" id="3785924at2759"/>
<keyword evidence="3" id="KW-1185">Reference proteome</keyword>
<proteinExistence type="predicted"/>
<dbReference type="Proteomes" id="UP001140560">
    <property type="component" value="Unassembled WGS sequence"/>
</dbReference>
<comment type="caution">
    <text evidence="2">The sequence shown here is derived from an EMBL/GenBank/DDBJ whole genome shotgun (WGS) entry which is preliminary data.</text>
</comment>
<gene>
    <name evidence="2" type="ORF">N0V83_005189</name>
</gene>
<dbReference type="EMBL" id="JAPEUY010000008">
    <property type="protein sequence ID" value="KAJ4370668.1"/>
    <property type="molecule type" value="Genomic_DNA"/>
</dbReference>
<reference evidence="2" key="1">
    <citation type="submission" date="2022-10" db="EMBL/GenBank/DDBJ databases">
        <title>Tapping the CABI collections for fungal endophytes: first genome assemblies for Collariella, Neodidymelliopsis, Ascochyta clinopodiicola, Didymella pomorum, Didymosphaeria variabile, Neocosmospora piperis and Neocucurbitaria cava.</title>
        <authorList>
            <person name="Hill R."/>
        </authorList>
    </citation>
    <scope>NUCLEOTIDE SEQUENCE</scope>
    <source>
        <strain evidence="2">IMI 356814</strain>
    </source>
</reference>
<protein>
    <submittedName>
        <fullName evidence="2">Uncharacterized protein</fullName>
    </submittedName>
</protein>
<accession>A0A9W8Y8H5</accession>
<feature type="region of interest" description="Disordered" evidence="1">
    <location>
        <begin position="119"/>
        <end position="151"/>
    </location>
</feature>
<evidence type="ECO:0000313" key="2">
    <source>
        <dbReference type="EMBL" id="KAJ4370668.1"/>
    </source>
</evidence>
<evidence type="ECO:0000256" key="1">
    <source>
        <dbReference type="SAM" id="MobiDB-lite"/>
    </source>
</evidence>
<feature type="compositionally biased region" description="Basic and acidic residues" evidence="1">
    <location>
        <begin position="124"/>
        <end position="145"/>
    </location>
</feature>